<reference evidence="2" key="1">
    <citation type="submission" date="2020-06" db="EMBL/GenBank/DDBJ databases">
        <authorList>
            <consortium name="Plant Systems Biology data submission"/>
        </authorList>
    </citation>
    <scope>NUCLEOTIDE SEQUENCE</scope>
    <source>
        <strain evidence="2">D6</strain>
    </source>
</reference>
<comment type="caution">
    <text evidence="2">The sequence shown here is derived from an EMBL/GenBank/DDBJ whole genome shotgun (WGS) entry which is preliminary data.</text>
</comment>
<protein>
    <submittedName>
        <fullName evidence="2">Uncharacterized protein</fullName>
    </submittedName>
</protein>
<feature type="region of interest" description="Disordered" evidence="1">
    <location>
        <begin position="1"/>
        <end position="32"/>
    </location>
</feature>
<gene>
    <name evidence="2" type="ORF">SEMRO_351_G123950.1</name>
</gene>
<dbReference type="AlphaFoldDB" id="A0A9N8HDN4"/>
<dbReference type="PANTHER" id="PTHR35378">
    <property type="entry name" value="UNNAMED PRODUCT"/>
    <property type="match status" value="1"/>
</dbReference>
<accession>A0A9N8HDN4</accession>
<evidence type="ECO:0000256" key="1">
    <source>
        <dbReference type="SAM" id="MobiDB-lite"/>
    </source>
</evidence>
<name>A0A9N8HDN4_9STRA</name>
<feature type="compositionally biased region" description="Basic residues" evidence="1">
    <location>
        <begin position="1"/>
        <end position="19"/>
    </location>
</feature>
<dbReference type="PANTHER" id="PTHR35378:SF1">
    <property type="entry name" value="C2H2-TYPE DOMAIN-CONTAINING PROTEIN"/>
    <property type="match status" value="1"/>
</dbReference>
<organism evidence="2 3">
    <name type="scientific">Seminavis robusta</name>
    <dbReference type="NCBI Taxonomy" id="568900"/>
    <lineage>
        <taxon>Eukaryota</taxon>
        <taxon>Sar</taxon>
        <taxon>Stramenopiles</taxon>
        <taxon>Ochrophyta</taxon>
        <taxon>Bacillariophyta</taxon>
        <taxon>Bacillariophyceae</taxon>
        <taxon>Bacillariophycidae</taxon>
        <taxon>Naviculales</taxon>
        <taxon>Naviculaceae</taxon>
        <taxon>Seminavis</taxon>
    </lineage>
</organism>
<dbReference type="OrthoDB" id="415230at2759"/>
<feature type="region of interest" description="Disordered" evidence="1">
    <location>
        <begin position="150"/>
        <end position="189"/>
    </location>
</feature>
<dbReference type="EMBL" id="CAICTM010000350">
    <property type="protein sequence ID" value="CAB9508540.1"/>
    <property type="molecule type" value="Genomic_DNA"/>
</dbReference>
<evidence type="ECO:0000313" key="2">
    <source>
        <dbReference type="EMBL" id="CAB9508540.1"/>
    </source>
</evidence>
<proteinExistence type="predicted"/>
<sequence length="263" mass="29854">MGRSGGKKQKDKKTKKTKKGNNDDNNNNDGSMIWVDPARVRFQHSRIRPYFSGCGRSVHETLESIRQGEILAADLPPIQVIVGPNDTTDNDPWYFSLNNRRLWVLKRCREEGLLESNNHQVQVRVRSPKSTAEAERYSVENCALEAKLMKESAPSRNSKEQPPEETPPPKKLDQGENISKEIPPTTNSTTDEVKLGCMALLIVYKSIINNLHPTLKLPNGGGRYHSKDATMTPHWPQKNACGFRIWVLLMDKFNVSIRKSMDF</sequence>
<dbReference type="Proteomes" id="UP001153069">
    <property type="component" value="Unassembled WGS sequence"/>
</dbReference>
<keyword evidence="3" id="KW-1185">Reference proteome</keyword>
<evidence type="ECO:0000313" key="3">
    <source>
        <dbReference type="Proteomes" id="UP001153069"/>
    </source>
</evidence>
<feature type="compositionally biased region" description="Basic and acidic residues" evidence="1">
    <location>
        <begin position="157"/>
        <end position="174"/>
    </location>
</feature>